<sequence length="404" mass="42867">MPDRRSIFGWDIGGAHVKASRWADGLLLDVAQWPCPLWQGEHHLDRVLDAAGERWGAALAWPHAVTMTGEMVDLYADRADGVRRIAARLASALPGPVALYARGWDDDSAPWVGAHEAAEHWPRIASANWRATAWHAAQALRQGWGRHAEGLLLDIGSTTTDAIALADGKPQGRSLSDRDRLASGELVYQGVIRTPLCALAPRIVFQGQTLNVMHEFFATTADVYRLTGELDPEHDQQPSADGGPKTLAASRARLARMVGCDVRDGSEADWLDLALAWREAQVREIAGQALRVALAHNLSLPTLATVAAGCGAFLVPAVMARLLALAQVDASHGLLLDYGRDIACAGSHDGGAPGLVDITATATATAIDAIVSGPATDHAAWARVCAPCVAVAALRHQALAGESR</sequence>
<protein>
    <submittedName>
        <fullName evidence="2">Hydantoinase/oxoprolinase family protein</fullName>
    </submittedName>
</protein>
<dbReference type="Gene3D" id="3.30.420.40">
    <property type="match status" value="1"/>
</dbReference>
<dbReference type="Proteomes" id="UP001235760">
    <property type="component" value="Unassembled WGS sequence"/>
</dbReference>
<name>A0ABT9G8F4_LEPDI</name>
<dbReference type="Pfam" id="PF01968">
    <property type="entry name" value="Hydantoinase_A"/>
    <property type="match status" value="1"/>
</dbReference>
<dbReference type="InterPro" id="IPR002756">
    <property type="entry name" value="MfnF"/>
</dbReference>
<reference evidence="2 3" key="1">
    <citation type="submission" date="2023-08" db="EMBL/GenBank/DDBJ databases">
        <authorList>
            <person name="Roldan D.M."/>
            <person name="Menes R.J."/>
        </authorList>
    </citation>
    <scope>NUCLEOTIDE SEQUENCE [LARGE SCALE GENOMIC DNA]</scope>
    <source>
        <strain evidence="2 3">CCM 2812</strain>
    </source>
</reference>
<evidence type="ECO:0000313" key="2">
    <source>
        <dbReference type="EMBL" id="MDP4302746.1"/>
    </source>
</evidence>
<proteinExistence type="predicted"/>
<keyword evidence="3" id="KW-1185">Reference proteome</keyword>
<dbReference type="NCBIfam" id="TIGR03123">
    <property type="entry name" value="one_C_unchar_1"/>
    <property type="match status" value="1"/>
</dbReference>
<evidence type="ECO:0000313" key="3">
    <source>
        <dbReference type="Proteomes" id="UP001235760"/>
    </source>
</evidence>
<dbReference type="Gene3D" id="3.30.420.190">
    <property type="entry name" value="conserved archaeal protein q6m145"/>
    <property type="match status" value="1"/>
</dbReference>
<dbReference type="EMBL" id="JAUZEE010000014">
    <property type="protein sequence ID" value="MDP4302746.1"/>
    <property type="molecule type" value="Genomic_DNA"/>
</dbReference>
<dbReference type="InterPro" id="IPR002821">
    <property type="entry name" value="Hydantoinase_A"/>
</dbReference>
<organism evidence="2 3">
    <name type="scientific">Leptothrix discophora</name>
    <dbReference type="NCBI Taxonomy" id="89"/>
    <lineage>
        <taxon>Bacteria</taxon>
        <taxon>Pseudomonadati</taxon>
        <taxon>Pseudomonadota</taxon>
        <taxon>Betaproteobacteria</taxon>
        <taxon>Burkholderiales</taxon>
        <taxon>Sphaerotilaceae</taxon>
        <taxon>Leptothrix</taxon>
    </lineage>
</organism>
<gene>
    <name evidence="2" type="ORF">Q8X39_19080</name>
</gene>
<feature type="domain" description="Hydantoinase A/oxoprolinase" evidence="1">
    <location>
        <begin position="114"/>
        <end position="319"/>
    </location>
</feature>
<dbReference type="RefSeq" id="WP_305751283.1">
    <property type="nucleotide sequence ID" value="NZ_JAUZEE010000014.1"/>
</dbReference>
<accession>A0ABT9G8F4</accession>
<evidence type="ECO:0000259" key="1">
    <source>
        <dbReference type="Pfam" id="PF01968"/>
    </source>
</evidence>
<comment type="caution">
    <text evidence="2">The sequence shown here is derived from an EMBL/GenBank/DDBJ whole genome shotgun (WGS) entry which is preliminary data.</text>
</comment>